<organism evidence="1 2">
    <name type="scientific">Mucilaginibacter celer</name>
    <dbReference type="NCBI Taxonomy" id="2305508"/>
    <lineage>
        <taxon>Bacteria</taxon>
        <taxon>Pseudomonadati</taxon>
        <taxon>Bacteroidota</taxon>
        <taxon>Sphingobacteriia</taxon>
        <taxon>Sphingobacteriales</taxon>
        <taxon>Sphingobacteriaceae</taxon>
        <taxon>Mucilaginibacter</taxon>
    </lineage>
</organism>
<proteinExistence type="predicted"/>
<protein>
    <submittedName>
        <fullName evidence="1">Uncharacterized protein</fullName>
    </submittedName>
</protein>
<gene>
    <name evidence="1" type="ORF">HYN43_027080</name>
</gene>
<name>A0A494VX90_9SPHI</name>
<dbReference type="Proteomes" id="UP000270046">
    <property type="component" value="Chromosome"/>
</dbReference>
<evidence type="ECO:0000313" key="1">
    <source>
        <dbReference type="EMBL" id="AYL98711.1"/>
    </source>
</evidence>
<dbReference type="AlphaFoldDB" id="A0A494VX90"/>
<keyword evidence="2" id="KW-1185">Reference proteome</keyword>
<reference evidence="1 2" key="1">
    <citation type="submission" date="2018-10" db="EMBL/GenBank/DDBJ databases">
        <title>Genome sequencing of Mucilaginibacter sp. HYN0043.</title>
        <authorList>
            <person name="Kim M."/>
            <person name="Yi H."/>
        </authorList>
    </citation>
    <scope>NUCLEOTIDE SEQUENCE [LARGE SCALE GENOMIC DNA]</scope>
    <source>
        <strain evidence="1 2">HYN0043</strain>
    </source>
</reference>
<accession>A0A494VX90</accession>
<sequence>MKGAFPLAKSTSSEKKCYIYTRKGGLAWKQTAFSINIKTIQIWENLIGFALRRSLALFSFQIFFDKKILKLTAMGSYRVATISRPPAAEARFLVEV</sequence>
<dbReference type="EMBL" id="CP032869">
    <property type="protein sequence ID" value="AYL98711.1"/>
    <property type="molecule type" value="Genomic_DNA"/>
</dbReference>
<dbReference type="KEGG" id="muh:HYN43_027080"/>
<evidence type="ECO:0000313" key="2">
    <source>
        <dbReference type="Proteomes" id="UP000270046"/>
    </source>
</evidence>